<evidence type="ECO:0000313" key="4">
    <source>
        <dbReference type="EMBL" id="KAF7721129.1"/>
    </source>
</evidence>
<keyword evidence="1" id="KW-0539">Nucleus</keyword>
<feature type="region of interest" description="Disordered" evidence="2">
    <location>
        <begin position="1"/>
        <end position="87"/>
    </location>
</feature>
<keyword evidence="1" id="KW-0949">S-adenosyl-L-methionine</keyword>
<dbReference type="GO" id="GO:0032259">
    <property type="term" value="P:methylation"/>
    <property type="evidence" value="ECO:0007669"/>
    <property type="project" value="UniProtKB-KW"/>
</dbReference>
<keyword evidence="1" id="KW-0507">mRNA processing</keyword>
<evidence type="ECO:0000256" key="2">
    <source>
        <dbReference type="SAM" id="MobiDB-lite"/>
    </source>
</evidence>
<dbReference type="PANTHER" id="PTHR16121:SF0">
    <property type="entry name" value="CAP-SPECIFIC MRNA (NUCLEOSIDE-2'-O-)-METHYLTRANSFERASE 1"/>
    <property type="match status" value="1"/>
</dbReference>
<dbReference type="GO" id="GO:0016556">
    <property type="term" value="P:mRNA modification"/>
    <property type="evidence" value="ECO:0007669"/>
    <property type="project" value="UniProtKB-UniRule"/>
</dbReference>
<dbReference type="InterPro" id="IPR002877">
    <property type="entry name" value="RNA_MeTrfase_FtsJ_dom"/>
</dbReference>
<feature type="compositionally biased region" description="Basic and acidic residues" evidence="2">
    <location>
        <begin position="27"/>
        <end position="37"/>
    </location>
</feature>
<dbReference type="PANTHER" id="PTHR16121">
    <property type="entry name" value="CAP-SPECIFIC MRNA (NUCLEOSIDE-2'-O-)-METHYLTRANSFERASE 1-RELATED"/>
    <property type="match status" value="1"/>
</dbReference>
<comment type="catalytic activity">
    <reaction evidence="1">
        <text>a 5'-end (N(7)-methyl 5'-triphosphoguanosine)-ribonucleoside in mRNA + S-adenosyl-L-methionine = a 5'-end (N(7)-methyl 5'-triphosphoguanosine)-(2'-O-methyl-ribonucleoside) in mRNA + S-adenosyl-L-homocysteine + H(+)</text>
        <dbReference type="Rhea" id="RHEA:67020"/>
        <dbReference type="Rhea" id="RHEA-COMP:17167"/>
        <dbReference type="Rhea" id="RHEA-COMP:17168"/>
        <dbReference type="ChEBI" id="CHEBI:15378"/>
        <dbReference type="ChEBI" id="CHEBI:57856"/>
        <dbReference type="ChEBI" id="CHEBI:59789"/>
        <dbReference type="ChEBI" id="CHEBI:156461"/>
        <dbReference type="ChEBI" id="CHEBI:167609"/>
        <dbReference type="EC" id="2.1.1.57"/>
    </reaction>
</comment>
<gene>
    <name evidence="4" type="primary">FTSJD2</name>
    <name evidence="4" type="ORF">EC973_005376</name>
</gene>
<comment type="caution">
    <text evidence="4">The sequence shown here is derived from an EMBL/GenBank/DDBJ whole genome shotgun (WGS) entry which is preliminary data.</text>
</comment>
<keyword evidence="1 4" id="KW-0808">Transferase</keyword>
<dbReference type="GO" id="GO:0006370">
    <property type="term" value="P:7-methylguanosine mRNA capping"/>
    <property type="evidence" value="ECO:0007669"/>
    <property type="project" value="UniProtKB-UniRule"/>
</dbReference>
<dbReference type="OrthoDB" id="10251234at2759"/>
<name>A0A8H7BFD5_9FUNG</name>
<dbReference type="AlphaFoldDB" id="A0A8H7BFD5"/>
<dbReference type="GO" id="GO:0003676">
    <property type="term" value="F:nucleic acid binding"/>
    <property type="evidence" value="ECO:0007669"/>
    <property type="project" value="UniProtKB-UniRule"/>
</dbReference>
<dbReference type="Pfam" id="PF01728">
    <property type="entry name" value="FtsJ"/>
    <property type="match status" value="1"/>
</dbReference>
<comment type="subcellular location">
    <subcellularLocation>
        <location evidence="1">Nucleus</location>
    </subcellularLocation>
</comment>
<dbReference type="GO" id="GO:0004483">
    <property type="term" value="F:methyltransferase cap1 activity"/>
    <property type="evidence" value="ECO:0007669"/>
    <property type="project" value="UniProtKB-UniRule"/>
</dbReference>
<dbReference type="GO" id="GO:0005737">
    <property type="term" value="C:cytoplasm"/>
    <property type="evidence" value="ECO:0007669"/>
    <property type="project" value="TreeGrafter"/>
</dbReference>
<accession>A0A8H7BFD5</accession>
<proteinExistence type="predicted"/>
<comment type="function">
    <text evidence="1">S-adenosyl-L-methionine-dependent methyltransferase that mediates RNA cap1 2'-O-ribose methylation to the 5'-cap structure of RNAs. Methylates the ribose of the first nucleotide of a m(7)GpppG-capped mRNA to produce m(7)GpppNmp (cap1).</text>
</comment>
<evidence type="ECO:0000259" key="3">
    <source>
        <dbReference type="PROSITE" id="PS51613"/>
    </source>
</evidence>
<dbReference type="EMBL" id="JABAYA010000303">
    <property type="protein sequence ID" value="KAF7721129.1"/>
    <property type="molecule type" value="Genomic_DNA"/>
</dbReference>
<reference evidence="4" key="1">
    <citation type="submission" date="2020-01" db="EMBL/GenBank/DDBJ databases">
        <title>Genome Sequencing of Three Apophysomyces-Like Fungal Strains Confirms a Novel Fungal Genus in the Mucoromycota with divergent Burkholderia-like Endosymbiotic Bacteria.</title>
        <authorList>
            <person name="Stajich J.E."/>
            <person name="Macias A.M."/>
            <person name="Carter-House D."/>
            <person name="Lovett B."/>
            <person name="Kasson L.R."/>
            <person name="Berry K."/>
            <person name="Grigoriev I."/>
            <person name="Chang Y."/>
            <person name="Spatafora J."/>
            <person name="Kasson M.T."/>
        </authorList>
    </citation>
    <scope>NUCLEOTIDE SEQUENCE</scope>
    <source>
        <strain evidence="4">NRRL A-21654</strain>
    </source>
</reference>
<keyword evidence="1" id="KW-0506">mRNA capping</keyword>
<organism evidence="4 5">
    <name type="scientific">Apophysomyces ossiformis</name>
    <dbReference type="NCBI Taxonomy" id="679940"/>
    <lineage>
        <taxon>Eukaryota</taxon>
        <taxon>Fungi</taxon>
        <taxon>Fungi incertae sedis</taxon>
        <taxon>Mucoromycota</taxon>
        <taxon>Mucoromycotina</taxon>
        <taxon>Mucoromycetes</taxon>
        <taxon>Mucorales</taxon>
        <taxon>Mucorineae</taxon>
        <taxon>Mucoraceae</taxon>
        <taxon>Apophysomyces</taxon>
    </lineage>
</organism>
<feature type="domain" description="RrmJ-type SAM-dependent 2'-O-MTase" evidence="3">
    <location>
        <begin position="171"/>
        <end position="380"/>
    </location>
</feature>
<dbReference type="Gene3D" id="3.40.50.12760">
    <property type="match status" value="1"/>
</dbReference>
<dbReference type="InterPro" id="IPR025816">
    <property type="entry name" value="RrmJ-type_MeTrfase"/>
</dbReference>
<sequence length="457" mass="51587">MGDLYSDDDPYYRKTKLNSGIPPPSTRDQRQYRRPDAPDLSCWNPSFRRAQVDDRREYPRQLRQQQEHRSTSSDAPPRPHAVPKPAPKLDLRVSTDFLSCGQEPGSQKLSLDKITEAIQVSDAEIDYEFLSSGALVEKATALRAKISEVPAHLVSLARARSNPFERIGKSIFMNRAATKLAALDVTFGLLQDATLTFVDICGGPGGFSEYLLWRAHSWGGEAQGFGITLKAPSDLDYLNWHVEQFRSDAMPSKLKILNGVDGTGDLYKEENIRDFAKQVLQQTEQKGVDLAVADGGFDFSGKEEHQERHAKRLLLCEIITMLLCLKQGGTFVCKFFDIVEEFTADMVWLLYQLFDSICITKPLSSRPANSERYLVCKGLRFLKPSTLIERLLGISKEAETAGRLVPRSLLESDENFLDYVKTRNIKFVLKQIDALELLQQYIEEPLVSYSSIHGKQK</sequence>
<feature type="compositionally biased region" description="Pro residues" evidence="2">
    <location>
        <begin position="76"/>
        <end position="86"/>
    </location>
</feature>
<dbReference type="PROSITE" id="PS51613">
    <property type="entry name" value="SAM_MT_RRMJ"/>
    <property type="match status" value="1"/>
</dbReference>
<dbReference type="EC" id="2.1.1.57" evidence="1"/>
<dbReference type="InterPro" id="IPR029063">
    <property type="entry name" value="SAM-dependent_MTases_sf"/>
</dbReference>
<feature type="compositionally biased region" description="Basic and acidic residues" evidence="2">
    <location>
        <begin position="50"/>
        <end position="71"/>
    </location>
</feature>
<dbReference type="GO" id="GO:0005634">
    <property type="term" value="C:nucleus"/>
    <property type="evidence" value="ECO:0007669"/>
    <property type="project" value="UniProtKB-SubCell"/>
</dbReference>
<keyword evidence="1 4" id="KW-0489">Methyltransferase</keyword>
<keyword evidence="5" id="KW-1185">Reference proteome</keyword>
<protein>
    <recommendedName>
        <fullName evidence="1">Cap-specific mRNA (nucleoside-2'-O-)-methyltransferase 1</fullName>
        <ecNumber evidence="1">2.1.1.57</ecNumber>
    </recommendedName>
    <alternativeName>
        <fullName evidence="1">Cap1 2'O-ribose methyltransferase 1</fullName>
    </alternativeName>
</protein>
<evidence type="ECO:0000313" key="5">
    <source>
        <dbReference type="Proteomes" id="UP000605846"/>
    </source>
</evidence>
<dbReference type="InterPro" id="IPR050851">
    <property type="entry name" value="mRNA_Cap_2O-Ribose_MeTrfase"/>
</dbReference>
<dbReference type="Proteomes" id="UP000605846">
    <property type="component" value="Unassembled WGS sequence"/>
</dbReference>
<evidence type="ECO:0000256" key="1">
    <source>
        <dbReference type="RuleBase" id="RU368012"/>
    </source>
</evidence>
<dbReference type="SUPFAM" id="SSF53335">
    <property type="entry name" value="S-adenosyl-L-methionine-dependent methyltransferases"/>
    <property type="match status" value="1"/>
</dbReference>